<dbReference type="Pfam" id="PF18306">
    <property type="entry name" value="LDcluster4"/>
    <property type="match status" value="1"/>
</dbReference>
<organism evidence="1 2">
    <name type="scientific">Candidatus Beckwithbacteria bacterium RBG_13_35_6</name>
    <dbReference type="NCBI Taxonomy" id="1797456"/>
    <lineage>
        <taxon>Bacteria</taxon>
        <taxon>Candidatus Beckwithiibacteriota</taxon>
    </lineage>
</organism>
<dbReference type="InterPro" id="IPR041164">
    <property type="entry name" value="LDcluster4"/>
</dbReference>
<dbReference type="PANTHER" id="PTHR43393:SF3">
    <property type="entry name" value="LYSINE DECARBOXYLASE-LIKE PROTEIN"/>
    <property type="match status" value="1"/>
</dbReference>
<evidence type="ECO:0000313" key="2">
    <source>
        <dbReference type="Proteomes" id="UP000178758"/>
    </source>
</evidence>
<proteinExistence type="predicted"/>
<dbReference type="InterPro" id="IPR052341">
    <property type="entry name" value="LOG_family_nucleotidases"/>
</dbReference>
<evidence type="ECO:0000313" key="1">
    <source>
        <dbReference type="EMBL" id="OGD52799.1"/>
    </source>
</evidence>
<dbReference type="Gene3D" id="3.40.50.450">
    <property type="match status" value="1"/>
</dbReference>
<evidence type="ECO:0008006" key="3">
    <source>
        <dbReference type="Google" id="ProtNLM"/>
    </source>
</evidence>
<protein>
    <recommendedName>
        <fullName evidence="3">LOG family protein</fullName>
    </recommendedName>
</protein>
<sequence length="211" mass="24141">MPLIKNIAFFGHSDIKPKDKLYHQVFEVAKLLAQRGYVIVNGGGSGVMNAATQGAESVGGDTISITFYPQNAPGFEGRYPKNITDKEIKTGNYIERMFALLEHGDLYIIFKGGTGTLSEFATAWCLARLYYGCHKPFILYGDFWYKIISVLRENLFIRKEDEKVFKIINNFKEVLQAIREIEKEYSHSWKRLLADNKEKAFMLGYKGPEFI</sequence>
<dbReference type="EMBL" id="MEZJ01000047">
    <property type="protein sequence ID" value="OGD52799.1"/>
    <property type="molecule type" value="Genomic_DNA"/>
</dbReference>
<dbReference type="AlphaFoldDB" id="A0A1F5DCA3"/>
<dbReference type="GO" id="GO:0005829">
    <property type="term" value="C:cytosol"/>
    <property type="evidence" value="ECO:0007669"/>
    <property type="project" value="TreeGrafter"/>
</dbReference>
<dbReference type="PANTHER" id="PTHR43393">
    <property type="entry name" value="CYTOKININ RIBOSIDE 5'-MONOPHOSPHATE PHOSPHORIBOHYDROLASE"/>
    <property type="match status" value="1"/>
</dbReference>
<reference evidence="1 2" key="1">
    <citation type="journal article" date="2016" name="Nat. Commun.">
        <title>Thousands of microbial genomes shed light on interconnected biogeochemical processes in an aquifer system.</title>
        <authorList>
            <person name="Anantharaman K."/>
            <person name="Brown C.T."/>
            <person name="Hug L.A."/>
            <person name="Sharon I."/>
            <person name="Castelle C.J."/>
            <person name="Probst A.J."/>
            <person name="Thomas B.C."/>
            <person name="Singh A."/>
            <person name="Wilkins M.J."/>
            <person name="Karaoz U."/>
            <person name="Brodie E.L."/>
            <person name="Williams K.H."/>
            <person name="Hubbard S.S."/>
            <person name="Banfield J.F."/>
        </authorList>
    </citation>
    <scope>NUCLEOTIDE SEQUENCE [LARGE SCALE GENOMIC DNA]</scope>
</reference>
<accession>A0A1F5DCA3</accession>
<name>A0A1F5DCA3_9BACT</name>
<dbReference type="SUPFAM" id="SSF102405">
    <property type="entry name" value="MCP/YpsA-like"/>
    <property type="match status" value="1"/>
</dbReference>
<comment type="caution">
    <text evidence="1">The sequence shown here is derived from an EMBL/GenBank/DDBJ whole genome shotgun (WGS) entry which is preliminary data.</text>
</comment>
<gene>
    <name evidence="1" type="ORF">A3J78_02150</name>
</gene>
<dbReference type="Proteomes" id="UP000178758">
    <property type="component" value="Unassembled WGS sequence"/>
</dbReference>